<evidence type="ECO:0000313" key="2">
    <source>
        <dbReference type="EMBL" id="KAJ7659889.1"/>
    </source>
</evidence>
<dbReference type="EMBL" id="JARKIE010000266">
    <property type="protein sequence ID" value="KAJ7659889.1"/>
    <property type="molecule type" value="Genomic_DNA"/>
</dbReference>
<proteinExistence type="predicted"/>
<gene>
    <name evidence="2" type="ORF">B0H17DRAFT_1212783</name>
</gene>
<dbReference type="AlphaFoldDB" id="A0AAD7CUF1"/>
<evidence type="ECO:0000313" key="3">
    <source>
        <dbReference type="Proteomes" id="UP001221757"/>
    </source>
</evidence>
<comment type="caution">
    <text evidence="2">The sequence shown here is derived from an EMBL/GenBank/DDBJ whole genome shotgun (WGS) entry which is preliminary data.</text>
</comment>
<accession>A0AAD7CUF1</accession>
<organism evidence="2 3">
    <name type="scientific">Mycena rosella</name>
    <name type="common">Pink bonnet</name>
    <name type="synonym">Agaricus rosellus</name>
    <dbReference type="NCBI Taxonomy" id="1033263"/>
    <lineage>
        <taxon>Eukaryota</taxon>
        <taxon>Fungi</taxon>
        <taxon>Dikarya</taxon>
        <taxon>Basidiomycota</taxon>
        <taxon>Agaricomycotina</taxon>
        <taxon>Agaricomycetes</taxon>
        <taxon>Agaricomycetidae</taxon>
        <taxon>Agaricales</taxon>
        <taxon>Marasmiineae</taxon>
        <taxon>Mycenaceae</taxon>
        <taxon>Mycena</taxon>
    </lineage>
</organism>
<protein>
    <submittedName>
        <fullName evidence="2">Uncharacterized protein</fullName>
    </submittedName>
</protein>
<keyword evidence="3" id="KW-1185">Reference proteome</keyword>
<sequence>MSIVIGNGALATLCLSSTEIEAGTQKICFSFQPLQKLLKSQIPRTIHSCGLSARDAPLIRGWSVAQSFSHTVQCACATRGGGAKRVPQGEHWGRKRRGDRPPADERPVSGGQSADEEWTVGGSSADGQRTVGGLSADEQRTVRGSSAD</sequence>
<dbReference type="Proteomes" id="UP001221757">
    <property type="component" value="Unassembled WGS sequence"/>
</dbReference>
<feature type="region of interest" description="Disordered" evidence="1">
    <location>
        <begin position="79"/>
        <end position="148"/>
    </location>
</feature>
<reference evidence="2" key="1">
    <citation type="submission" date="2023-03" db="EMBL/GenBank/DDBJ databases">
        <title>Massive genome expansion in bonnet fungi (Mycena s.s.) driven by repeated elements and novel gene families across ecological guilds.</title>
        <authorList>
            <consortium name="Lawrence Berkeley National Laboratory"/>
            <person name="Harder C.B."/>
            <person name="Miyauchi S."/>
            <person name="Viragh M."/>
            <person name="Kuo A."/>
            <person name="Thoen E."/>
            <person name="Andreopoulos B."/>
            <person name="Lu D."/>
            <person name="Skrede I."/>
            <person name="Drula E."/>
            <person name="Henrissat B."/>
            <person name="Morin E."/>
            <person name="Kohler A."/>
            <person name="Barry K."/>
            <person name="LaButti K."/>
            <person name="Morin E."/>
            <person name="Salamov A."/>
            <person name="Lipzen A."/>
            <person name="Mereny Z."/>
            <person name="Hegedus B."/>
            <person name="Baldrian P."/>
            <person name="Stursova M."/>
            <person name="Weitz H."/>
            <person name="Taylor A."/>
            <person name="Grigoriev I.V."/>
            <person name="Nagy L.G."/>
            <person name="Martin F."/>
            <person name="Kauserud H."/>
        </authorList>
    </citation>
    <scope>NUCLEOTIDE SEQUENCE</scope>
    <source>
        <strain evidence="2">CBHHK067</strain>
    </source>
</reference>
<evidence type="ECO:0000256" key="1">
    <source>
        <dbReference type="SAM" id="MobiDB-lite"/>
    </source>
</evidence>
<name>A0AAD7CUF1_MYCRO</name>